<accession>A0A126Y6I3</accession>
<sequence length="165" mass="18167">MSALDFCAEVLIEGRIRGAGLGDSMAVWDRCMGYEYTDGLSRGRLRRDYGLVEIIFEQYDTGWHATGIEIQAYRLGRFGVGIVPQVLAPYFGAVESRVNAKELLETVAAKGFGIEAVHEEGARTHAYRVDSSGGVVYVLMAETRSMKVPSVGDVWTVVLELPDEE</sequence>
<organism evidence="1 8">
    <name type="scientific">Streptomyces albidoflavus</name>
    <dbReference type="NCBI Taxonomy" id="1886"/>
    <lineage>
        <taxon>Bacteria</taxon>
        <taxon>Bacillati</taxon>
        <taxon>Actinomycetota</taxon>
        <taxon>Actinomycetes</taxon>
        <taxon>Kitasatosporales</taxon>
        <taxon>Streptomycetaceae</taxon>
        <taxon>Streptomyces</taxon>
        <taxon>Streptomyces albidoflavus group</taxon>
    </lineage>
</organism>
<dbReference type="RefSeq" id="WP_003948467.1">
    <property type="nucleotide sequence ID" value="NC_020990.1"/>
</dbReference>
<dbReference type="Proteomes" id="UP000318052">
    <property type="component" value="Unassembled WGS sequence"/>
</dbReference>
<accession>D6B410</accession>
<name>A0A2A2UIU0_9ACTN</name>
<gene>
    <name evidence="3" type="ORF">C0Q91_20690</name>
    <name evidence="2" type="ORF">C0Q92_20475</name>
    <name evidence="4" type="ORF">FRZ02_25575</name>
    <name evidence="1" type="ORF">ScoT_42410</name>
</gene>
<dbReference type="EMBL" id="PKLK01000025">
    <property type="protein sequence ID" value="RZE36048.1"/>
    <property type="molecule type" value="Genomic_DNA"/>
</dbReference>
<dbReference type="GeneID" id="97269704"/>
<evidence type="ECO:0000313" key="7">
    <source>
        <dbReference type="Proteomes" id="UP000318052"/>
    </source>
</evidence>
<reference evidence="4" key="3">
    <citation type="submission" date="2019-07" db="EMBL/GenBank/DDBJ databases">
        <authorList>
            <person name="Pylro V."/>
            <person name="Dias A."/>
            <person name="Andreote F."/>
            <person name="Varani A."/>
            <person name="Andreote C."/>
            <person name="Bernardo E."/>
            <person name="Martins T."/>
        </authorList>
    </citation>
    <scope>NUCLEOTIDE SEQUENCE</scope>
    <source>
        <strain evidence="4">77</strain>
    </source>
</reference>
<accession>A0A2A2UIU0</accession>
<dbReference type="AlphaFoldDB" id="A0A2A2UIU0"/>
<evidence type="ECO:0000313" key="8">
    <source>
        <dbReference type="Proteomes" id="UP001051844"/>
    </source>
</evidence>
<keyword evidence="7" id="KW-1185">Reference proteome</keyword>
<evidence type="ECO:0000313" key="4">
    <source>
        <dbReference type="EMBL" id="TWV19633.1"/>
    </source>
</evidence>
<reference evidence="4" key="2">
    <citation type="journal article" date="2019" name="Microbiol. Resour. Announc.">
        <title>Draft Genomic Sequences of Streptomyces misionensis and Streptomyces albidoflavus, bacteria applied for phytopathogen biocontrol.</title>
        <authorList>
            <person name="Pylro V."/>
            <person name="Dias A."/>
            <person name="Andreote F."/>
            <person name="Varani A."/>
            <person name="Andreote C."/>
            <person name="Bernardo E."/>
            <person name="Martins T."/>
        </authorList>
    </citation>
    <scope>NUCLEOTIDE SEQUENCE</scope>
    <source>
        <strain evidence="4">77</strain>
    </source>
</reference>
<dbReference type="Proteomes" id="UP000292693">
    <property type="component" value="Unassembled WGS sequence"/>
</dbReference>
<dbReference type="Proteomes" id="UP001051844">
    <property type="component" value="Unassembled WGS sequence"/>
</dbReference>
<proteinExistence type="predicted"/>
<accession>A0A0X3XGF4</accession>
<evidence type="ECO:0000313" key="3">
    <source>
        <dbReference type="EMBL" id="RZE36048.1"/>
    </source>
</evidence>
<reference evidence="5 6" key="1">
    <citation type="submission" date="2017-12" db="EMBL/GenBank/DDBJ databases">
        <title>Population genomics insights into the ecological differentiation and adaptive evolution in streptomycetes.</title>
        <authorList>
            <person name="Li Y."/>
            <person name="Huang Y."/>
        </authorList>
    </citation>
    <scope>NUCLEOTIDE SEQUENCE [LARGE SCALE GENOMIC DNA]</scope>
    <source>
        <strain evidence="3 5">FXJ.2339</strain>
        <strain evidence="2 6">NBRC 100770</strain>
    </source>
</reference>
<evidence type="ECO:0000313" key="2">
    <source>
        <dbReference type="EMBL" id="RZE18486.1"/>
    </source>
</evidence>
<protein>
    <submittedName>
        <fullName evidence="1">Uncharacterized protein</fullName>
    </submittedName>
</protein>
<evidence type="ECO:0000313" key="1">
    <source>
        <dbReference type="EMBL" id="GHI48067.1"/>
    </source>
</evidence>
<comment type="caution">
    <text evidence="1">The sequence shown here is derived from an EMBL/GenBank/DDBJ whole genome shotgun (WGS) entry which is preliminary data.</text>
</comment>
<dbReference type="EMBL" id="BNDZ01000005">
    <property type="protein sequence ID" value="GHI48067.1"/>
    <property type="molecule type" value="Genomic_DNA"/>
</dbReference>
<evidence type="ECO:0000313" key="6">
    <source>
        <dbReference type="Proteomes" id="UP000292693"/>
    </source>
</evidence>
<dbReference type="EMBL" id="VOGX01000054">
    <property type="protein sequence ID" value="TWV19633.1"/>
    <property type="molecule type" value="Genomic_DNA"/>
</dbReference>
<evidence type="ECO:0000313" key="5">
    <source>
        <dbReference type="Proteomes" id="UP000292095"/>
    </source>
</evidence>
<dbReference type="Proteomes" id="UP000292095">
    <property type="component" value="Unassembled WGS sequence"/>
</dbReference>
<dbReference type="EMBL" id="PKLL01000025">
    <property type="protein sequence ID" value="RZE18486.1"/>
    <property type="molecule type" value="Genomic_DNA"/>
</dbReference>
<reference evidence="1" key="4">
    <citation type="submission" date="2022-09" db="EMBL/GenBank/DDBJ databases">
        <title>Whole genome shotgun sequence of Streptomyces albidoflavus NBRC 12854.</title>
        <authorList>
            <person name="Komaki H."/>
            <person name="Tamura T."/>
        </authorList>
    </citation>
    <scope>NUCLEOTIDE SEQUENCE</scope>
    <source>
        <strain evidence="1">NBRC 12854</strain>
    </source>
</reference>
<dbReference type="KEGG" id="salb:XNR_3903"/>